<dbReference type="GO" id="GO:0019645">
    <property type="term" value="P:anaerobic electron transport chain"/>
    <property type="evidence" value="ECO:0007669"/>
    <property type="project" value="InterPro"/>
</dbReference>
<keyword evidence="1" id="KW-0472">Membrane</keyword>
<sequence length="39" mass="4204">MGMGWHEWPLMLFTVLGQCVVGGVMVTGWVLIKGQLTGA</sequence>
<dbReference type="KEGG" id="sof:NCTC11214_05187"/>
<evidence type="ECO:0000256" key="1">
    <source>
        <dbReference type="SAM" id="Phobius"/>
    </source>
</evidence>
<keyword evidence="1" id="KW-1133">Transmembrane helix</keyword>
<organism evidence="2 3">
    <name type="scientific">Serratia odorifera</name>
    <dbReference type="NCBI Taxonomy" id="618"/>
    <lineage>
        <taxon>Bacteria</taxon>
        <taxon>Pseudomonadati</taxon>
        <taxon>Pseudomonadota</taxon>
        <taxon>Gammaproteobacteria</taxon>
        <taxon>Enterobacterales</taxon>
        <taxon>Yersiniaceae</taxon>
        <taxon>Serratia</taxon>
    </lineage>
</organism>
<keyword evidence="1" id="KW-0812">Transmembrane</keyword>
<accession>A0A3S4DRL4</accession>
<reference evidence="2 3" key="1">
    <citation type="submission" date="2018-12" db="EMBL/GenBank/DDBJ databases">
        <authorList>
            <consortium name="Pathogen Informatics"/>
        </authorList>
    </citation>
    <scope>NUCLEOTIDE SEQUENCE [LARGE SCALE GENOMIC DNA]</scope>
    <source>
        <strain evidence="2 3">NCTC11214</strain>
    </source>
</reference>
<dbReference type="InterPro" id="IPR007059">
    <property type="entry name" value="DmsC"/>
</dbReference>
<gene>
    <name evidence="2" type="primary">dmsC_2</name>
    <name evidence="2" type="ORF">NCTC11214_05187</name>
</gene>
<dbReference type="AlphaFoldDB" id="A0A3S4DRL4"/>
<dbReference type="Pfam" id="PF04976">
    <property type="entry name" value="DmsC"/>
    <property type="match status" value="1"/>
</dbReference>
<dbReference type="EMBL" id="LR134117">
    <property type="protein sequence ID" value="VDZ64854.1"/>
    <property type="molecule type" value="Genomic_DNA"/>
</dbReference>
<feature type="transmembrane region" description="Helical" evidence="1">
    <location>
        <begin position="12"/>
        <end position="32"/>
    </location>
</feature>
<dbReference type="GO" id="GO:0016020">
    <property type="term" value="C:membrane"/>
    <property type="evidence" value="ECO:0007669"/>
    <property type="project" value="InterPro"/>
</dbReference>
<name>A0A3S4DRL4_SEROD</name>
<protein>
    <submittedName>
        <fullName evidence="2">DMSO reductase anchor subunit</fullName>
    </submittedName>
</protein>
<proteinExistence type="predicted"/>
<dbReference type="Proteomes" id="UP000281391">
    <property type="component" value="Chromosome"/>
</dbReference>
<evidence type="ECO:0000313" key="2">
    <source>
        <dbReference type="EMBL" id="VDZ64854.1"/>
    </source>
</evidence>
<evidence type="ECO:0000313" key="3">
    <source>
        <dbReference type="Proteomes" id="UP000281391"/>
    </source>
</evidence>